<keyword evidence="2" id="KW-1185">Reference proteome</keyword>
<sequence>MVSKKRNPAGPEPELIPAFGSEVTDGLDEDTEADVLGSIALQ</sequence>
<reference evidence="2" key="1">
    <citation type="journal article" date="2019" name="Int. J. Syst. Evol. Microbiol.">
        <title>The Global Catalogue of Microorganisms (GCM) 10K type strain sequencing project: providing services to taxonomists for standard genome sequencing and annotation.</title>
        <authorList>
            <consortium name="The Broad Institute Genomics Platform"/>
            <consortium name="The Broad Institute Genome Sequencing Center for Infectious Disease"/>
            <person name="Wu L."/>
            <person name="Ma J."/>
        </authorList>
    </citation>
    <scope>NUCLEOTIDE SEQUENCE [LARGE SCALE GENOMIC DNA]</scope>
    <source>
        <strain evidence="2">CGMCC 4.7020</strain>
    </source>
</reference>
<dbReference type="EMBL" id="JBHTMM010000230">
    <property type="protein sequence ID" value="MFD1313635.1"/>
    <property type="molecule type" value="Genomic_DNA"/>
</dbReference>
<protein>
    <submittedName>
        <fullName evidence="1">Uncharacterized protein</fullName>
    </submittedName>
</protein>
<dbReference type="Proteomes" id="UP001597058">
    <property type="component" value="Unassembled WGS sequence"/>
</dbReference>
<dbReference type="RefSeq" id="WP_282189824.1">
    <property type="nucleotide sequence ID" value="NZ_JBHSKH010000006.1"/>
</dbReference>
<comment type="caution">
    <text evidence="1">The sequence shown here is derived from an EMBL/GenBank/DDBJ whole genome shotgun (WGS) entry which is preliminary data.</text>
</comment>
<gene>
    <name evidence="1" type="ORF">ACFQ5X_49135</name>
</gene>
<accession>A0ABW3XX05</accession>
<evidence type="ECO:0000313" key="1">
    <source>
        <dbReference type="EMBL" id="MFD1313635.1"/>
    </source>
</evidence>
<name>A0ABW3XX05_9ACTN</name>
<evidence type="ECO:0000313" key="2">
    <source>
        <dbReference type="Proteomes" id="UP001597058"/>
    </source>
</evidence>
<proteinExistence type="predicted"/>
<organism evidence="1 2">
    <name type="scientific">Streptomyces kaempferi</name>
    <dbReference type="NCBI Taxonomy" id="333725"/>
    <lineage>
        <taxon>Bacteria</taxon>
        <taxon>Bacillati</taxon>
        <taxon>Actinomycetota</taxon>
        <taxon>Actinomycetes</taxon>
        <taxon>Kitasatosporales</taxon>
        <taxon>Streptomycetaceae</taxon>
        <taxon>Streptomyces</taxon>
    </lineage>
</organism>